<keyword evidence="4" id="KW-1185">Reference proteome</keyword>
<dbReference type="EMBL" id="JAAVJF010000003">
    <property type="protein sequence ID" value="NYR15924.1"/>
    <property type="molecule type" value="Genomic_DNA"/>
</dbReference>
<dbReference type="PROSITE" id="PS51740">
    <property type="entry name" value="SPOVT_ABRB"/>
    <property type="match status" value="1"/>
</dbReference>
<evidence type="ECO:0000256" key="1">
    <source>
        <dbReference type="SAM" id="MobiDB-lite"/>
    </source>
</evidence>
<comment type="caution">
    <text evidence="3">The sequence shown here is derived from an EMBL/GenBank/DDBJ whole genome shotgun (WGS) entry which is preliminary data.</text>
</comment>
<dbReference type="AlphaFoldDB" id="A0A7L4PBD8"/>
<feature type="domain" description="SpoVT-AbrB" evidence="2">
    <location>
        <begin position="10"/>
        <end position="54"/>
    </location>
</feature>
<gene>
    <name evidence="3" type="ORF">HC235_08260</name>
</gene>
<organism evidence="3 4">
    <name type="scientific">Pyrobaculum arsenaticum</name>
    <dbReference type="NCBI Taxonomy" id="121277"/>
    <lineage>
        <taxon>Archaea</taxon>
        <taxon>Thermoproteota</taxon>
        <taxon>Thermoprotei</taxon>
        <taxon>Thermoproteales</taxon>
        <taxon>Thermoproteaceae</taxon>
        <taxon>Pyrobaculum</taxon>
    </lineage>
</organism>
<name>A0A7L4PBD8_9CREN</name>
<dbReference type="Gene3D" id="2.10.260.10">
    <property type="match status" value="1"/>
</dbReference>
<dbReference type="Pfam" id="PF04014">
    <property type="entry name" value="MazE_antitoxin"/>
    <property type="match status" value="1"/>
</dbReference>
<evidence type="ECO:0000313" key="4">
    <source>
        <dbReference type="Proteomes" id="UP000554766"/>
    </source>
</evidence>
<evidence type="ECO:0000313" key="3">
    <source>
        <dbReference type="EMBL" id="NYR15924.1"/>
    </source>
</evidence>
<feature type="compositionally biased region" description="Basic and acidic residues" evidence="1">
    <location>
        <begin position="75"/>
        <end position="85"/>
    </location>
</feature>
<dbReference type="SUPFAM" id="SSF89447">
    <property type="entry name" value="AbrB/MazE/MraZ-like"/>
    <property type="match status" value="1"/>
</dbReference>
<dbReference type="SMART" id="SM00966">
    <property type="entry name" value="SpoVT_AbrB"/>
    <property type="match status" value="1"/>
</dbReference>
<dbReference type="GO" id="GO:0003677">
    <property type="term" value="F:DNA binding"/>
    <property type="evidence" value="ECO:0007669"/>
    <property type="project" value="UniProtKB-KW"/>
</dbReference>
<sequence>MPKNWARHGTLRLRVGKRGRIVLPKQIREALGIDEGDEVIVEVGDVIVIRPAKRSVDADKLREILRAHAKELAGIPTRKEPRPGDLAKTSLEEEFE</sequence>
<protein>
    <submittedName>
        <fullName evidence="3">AbrB/MazE/SpoVT family DNA-binding domain-containing protein</fullName>
    </submittedName>
</protein>
<feature type="region of interest" description="Disordered" evidence="1">
    <location>
        <begin position="75"/>
        <end position="96"/>
    </location>
</feature>
<evidence type="ECO:0000259" key="2">
    <source>
        <dbReference type="PROSITE" id="PS51740"/>
    </source>
</evidence>
<dbReference type="PANTHER" id="PTHR34860:SF7">
    <property type="entry name" value="TRANSCRIPTION REGULATOR, SPOVT_ABRB FAMILY"/>
    <property type="match status" value="1"/>
</dbReference>
<dbReference type="Proteomes" id="UP000554766">
    <property type="component" value="Unassembled WGS sequence"/>
</dbReference>
<dbReference type="NCBIfam" id="TIGR01439">
    <property type="entry name" value="lp_hng_hel_AbrB"/>
    <property type="match status" value="1"/>
</dbReference>
<keyword evidence="3" id="KW-0238">DNA-binding</keyword>
<dbReference type="InterPro" id="IPR007159">
    <property type="entry name" value="SpoVT-AbrB_dom"/>
</dbReference>
<dbReference type="InterPro" id="IPR037914">
    <property type="entry name" value="SpoVT-AbrB_sf"/>
</dbReference>
<dbReference type="InterPro" id="IPR052975">
    <property type="entry name" value="Repressor-like_regulatory"/>
</dbReference>
<proteinExistence type="predicted"/>
<reference evidence="3 4" key="1">
    <citation type="journal article" date="2020" name="Nat. Commun.">
        <title>The structures of two archaeal type IV pili illuminate evolutionary relationships.</title>
        <authorList>
            <person name="Wang F."/>
            <person name="Baquero D.P."/>
            <person name="Su Z."/>
            <person name="Beltran L.C."/>
            <person name="Prangishvili D."/>
            <person name="Krupovic M."/>
            <person name="Egelman E.H."/>
        </authorList>
    </citation>
    <scope>NUCLEOTIDE SEQUENCE [LARGE SCALE GENOMIC DNA]</scope>
    <source>
        <strain evidence="3 4">2GA</strain>
    </source>
</reference>
<accession>A0A7L4PBD8</accession>
<dbReference type="PANTHER" id="PTHR34860">
    <property type="entry name" value="REPRESSOR-LIKE PROTEIN SSO7C3"/>
    <property type="match status" value="1"/>
</dbReference>